<dbReference type="AlphaFoldDB" id="Z9JR62"/>
<comment type="caution">
    <text evidence="1">The sequence shown here is derived from an EMBL/GenBank/DDBJ whole genome shotgun (WGS) entry which is preliminary data.</text>
</comment>
<protein>
    <recommendedName>
        <fullName evidence="3">WXG100 family type VII secretion target</fullName>
    </recommendedName>
</protein>
<dbReference type="HOGENOM" id="CLU_177796_0_0_11"/>
<dbReference type="PATRIC" id="fig|396014.3.peg.2278"/>
<name>Z9JR62_9MICO</name>
<reference evidence="1 2" key="1">
    <citation type="submission" date="2014-02" db="EMBL/GenBank/DDBJ databases">
        <title>Genome sequence of Brachybacterium phenoliresistens strain W13A50.</title>
        <authorList>
            <person name="Wang X."/>
        </authorList>
    </citation>
    <scope>NUCLEOTIDE SEQUENCE [LARGE SCALE GENOMIC DNA]</scope>
    <source>
        <strain evidence="1 2">W13A50</strain>
    </source>
</reference>
<dbReference type="RefSeq" id="WP_051486877.1">
    <property type="nucleotide sequence ID" value="NZ_KK069996.1"/>
</dbReference>
<evidence type="ECO:0000313" key="1">
    <source>
        <dbReference type="EMBL" id="EWS80875.1"/>
    </source>
</evidence>
<dbReference type="InterPro" id="IPR029013">
    <property type="entry name" value="HP0062-like_sf"/>
</dbReference>
<dbReference type="InterPro" id="IPR010310">
    <property type="entry name" value="T7SS_ESAT-6-like"/>
</dbReference>
<gene>
    <name evidence="1" type="ORF">BF93_01190</name>
</gene>
<dbReference type="Pfam" id="PF06013">
    <property type="entry name" value="WXG100"/>
    <property type="match status" value="1"/>
</dbReference>
<dbReference type="OrthoDB" id="4794112at2"/>
<dbReference type="SUPFAM" id="SSF158414">
    <property type="entry name" value="HP0062-like"/>
    <property type="match status" value="1"/>
</dbReference>
<sequence>MKKGMNPAAVQQMATQISTAGEDVRGKFDGANARIQELDWTGEDADRYRGEFADQIGQLVQQVVQGAQDFSDRAIQNAQQQTDTSSQ</sequence>
<accession>Z9JR62</accession>
<dbReference type="eggNOG" id="ENOG5031E0E">
    <property type="taxonomic scope" value="Bacteria"/>
</dbReference>
<dbReference type="Gene3D" id="1.10.287.1060">
    <property type="entry name" value="ESAT-6-like"/>
    <property type="match status" value="1"/>
</dbReference>
<organism evidence="1 2">
    <name type="scientific">Brachybacterium phenoliresistens</name>
    <dbReference type="NCBI Taxonomy" id="396014"/>
    <lineage>
        <taxon>Bacteria</taxon>
        <taxon>Bacillati</taxon>
        <taxon>Actinomycetota</taxon>
        <taxon>Actinomycetes</taxon>
        <taxon>Micrococcales</taxon>
        <taxon>Dermabacteraceae</taxon>
        <taxon>Brachybacterium</taxon>
    </lineage>
</organism>
<evidence type="ECO:0008006" key="3">
    <source>
        <dbReference type="Google" id="ProtNLM"/>
    </source>
</evidence>
<dbReference type="EMBL" id="JDYK01000011">
    <property type="protein sequence ID" value="EWS80875.1"/>
    <property type="molecule type" value="Genomic_DNA"/>
</dbReference>
<evidence type="ECO:0000313" key="2">
    <source>
        <dbReference type="Proteomes" id="UP000023067"/>
    </source>
</evidence>
<proteinExistence type="predicted"/>
<dbReference type="Proteomes" id="UP000023067">
    <property type="component" value="Unassembled WGS sequence"/>
</dbReference>
<dbReference type="STRING" id="396014.BF93_01190"/>
<keyword evidence="2" id="KW-1185">Reference proteome</keyword>